<gene>
    <name evidence="2" type="ORF">RI844_09770</name>
</gene>
<protein>
    <recommendedName>
        <fullName evidence="4">Choice-of-anchor D domain-containing protein</fullName>
    </recommendedName>
</protein>
<dbReference type="Proteomes" id="UP001301442">
    <property type="component" value="Chromosome"/>
</dbReference>
<accession>A0ABZ0GUL3</accession>
<organism evidence="2 3">
    <name type="scientific">Thalassotalea fonticola</name>
    <dbReference type="NCBI Taxonomy" id="3065649"/>
    <lineage>
        <taxon>Bacteria</taxon>
        <taxon>Pseudomonadati</taxon>
        <taxon>Pseudomonadota</taxon>
        <taxon>Gammaproteobacteria</taxon>
        <taxon>Alteromonadales</taxon>
        <taxon>Colwelliaceae</taxon>
        <taxon>Thalassotalea</taxon>
    </lineage>
</organism>
<proteinExistence type="predicted"/>
<reference evidence="2 3" key="1">
    <citation type="submission" date="2023-09" db="EMBL/GenBank/DDBJ databases">
        <authorList>
            <person name="Qi X."/>
        </authorList>
    </citation>
    <scope>NUCLEOTIDE SEQUENCE [LARGE SCALE GENOMIC DNA]</scope>
    <source>
        <strain evidence="2 3">S1-1</strain>
    </source>
</reference>
<keyword evidence="1" id="KW-0732">Signal</keyword>
<dbReference type="EMBL" id="CP136600">
    <property type="protein sequence ID" value="WOH39495.1"/>
    <property type="molecule type" value="Genomic_DNA"/>
</dbReference>
<feature type="signal peptide" evidence="1">
    <location>
        <begin position="1"/>
        <end position="21"/>
    </location>
</feature>
<evidence type="ECO:0008006" key="4">
    <source>
        <dbReference type="Google" id="ProtNLM"/>
    </source>
</evidence>
<keyword evidence="3" id="KW-1185">Reference proteome</keyword>
<sequence>MKLIKTFTLLLAASAINVANAEITASNNTLVFSTNTGLSQQVSIKNRHSADATIVAGDFTITNQMGNAATTYTVDTSDCVGILPKTNSCSVIIDYLPSASFDSQLILFSDPLSSDVLPIYLSNYYKEASAEQASRRLSPVIENVVMLDDLGNPLANNQLFDHASEDQDYTVTWTVLTYEPLVAQAYLFDCDIASKDCAAKTAAAYGKIDNTPTITGVTLTPAEVAAAGYEDYSFNGQSAIHQTFTSTITIQPDDFNDVTPHSLALRFYHVTTTDSKRQFSTGVSTSLSGNLNFVGQGDTGYFDTVGRALVLTGNNGL</sequence>
<evidence type="ECO:0000313" key="3">
    <source>
        <dbReference type="Proteomes" id="UP001301442"/>
    </source>
</evidence>
<feature type="chain" id="PRO_5046212735" description="Choice-of-anchor D domain-containing protein" evidence="1">
    <location>
        <begin position="22"/>
        <end position="317"/>
    </location>
</feature>
<evidence type="ECO:0000313" key="2">
    <source>
        <dbReference type="EMBL" id="WOH39495.1"/>
    </source>
</evidence>
<name>A0ABZ0GUL3_9GAMM</name>
<dbReference type="RefSeq" id="WP_348398261.1">
    <property type="nucleotide sequence ID" value="NZ_CP136600.1"/>
</dbReference>
<evidence type="ECO:0000256" key="1">
    <source>
        <dbReference type="SAM" id="SignalP"/>
    </source>
</evidence>